<evidence type="ECO:0000313" key="2">
    <source>
        <dbReference type="EMBL" id="SPD74427.1"/>
    </source>
</evidence>
<dbReference type="GO" id="GO:0019867">
    <property type="term" value="C:outer membrane"/>
    <property type="evidence" value="ECO:0007669"/>
    <property type="project" value="InterPro"/>
</dbReference>
<feature type="domain" description="Glycine zipper" evidence="1">
    <location>
        <begin position="33"/>
        <end position="76"/>
    </location>
</feature>
<sequence>MKRYQIAAVIIFLPLFLISCAIYPPERYNTRRGAFIGAGAGALIGQAIGGDTESTLIGLAAGTILGALVGNAVDQDYQAVKDAALYQRPVLYYDKDGRAVEAIPEGTNSPNCKKVRKRVWEDGKLVKETVEEICDYPAVATPYYYAPPLPPPSYYDDCYGWWGWPFVPSVTFYFGGSHHNGYYIHGPYHYHYGRHHR</sequence>
<dbReference type="InterPro" id="IPR039567">
    <property type="entry name" value="Gly-zipper"/>
</dbReference>
<proteinExistence type="predicted"/>
<dbReference type="AlphaFoldDB" id="A0A445MY65"/>
<evidence type="ECO:0000259" key="1">
    <source>
        <dbReference type="Pfam" id="PF13488"/>
    </source>
</evidence>
<name>A0A445MY65_9BACT</name>
<dbReference type="EMBL" id="OJIN01000146">
    <property type="protein sequence ID" value="SPD74427.1"/>
    <property type="molecule type" value="Genomic_DNA"/>
</dbReference>
<accession>A0A445MY65</accession>
<organism evidence="2">
    <name type="scientific">uncultured Desulfobacterium sp</name>
    <dbReference type="NCBI Taxonomy" id="201089"/>
    <lineage>
        <taxon>Bacteria</taxon>
        <taxon>Pseudomonadati</taxon>
        <taxon>Thermodesulfobacteriota</taxon>
        <taxon>Desulfobacteria</taxon>
        <taxon>Desulfobacterales</taxon>
        <taxon>Desulfobacteriaceae</taxon>
        <taxon>Desulfobacterium</taxon>
        <taxon>environmental samples</taxon>
    </lineage>
</organism>
<protein>
    <recommendedName>
        <fullName evidence="1">Glycine zipper domain-containing protein</fullName>
    </recommendedName>
</protein>
<dbReference type="PROSITE" id="PS51257">
    <property type="entry name" value="PROKAR_LIPOPROTEIN"/>
    <property type="match status" value="1"/>
</dbReference>
<dbReference type="Pfam" id="PF13488">
    <property type="entry name" value="Gly-zipper_Omp"/>
    <property type="match status" value="1"/>
</dbReference>
<gene>
    <name evidence="2" type="ORF">PITCH_A230113</name>
</gene>
<reference evidence="2" key="1">
    <citation type="submission" date="2018-01" db="EMBL/GenBank/DDBJ databases">
        <authorList>
            <person name="Regsiter A."/>
            <person name="William W."/>
        </authorList>
    </citation>
    <scope>NUCLEOTIDE SEQUENCE</scope>
    <source>
        <strain evidence="2">TRIP AH-1</strain>
    </source>
</reference>